<gene>
    <name evidence="2" type="ORF">llap_22529</name>
</gene>
<evidence type="ECO:0000313" key="3">
    <source>
        <dbReference type="Proteomes" id="UP000233556"/>
    </source>
</evidence>
<evidence type="ECO:0000256" key="1">
    <source>
        <dbReference type="SAM" id="MobiDB-lite"/>
    </source>
</evidence>
<accession>A0A2I0T056</accession>
<dbReference type="Proteomes" id="UP000233556">
    <property type="component" value="Unassembled WGS sequence"/>
</dbReference>
<evidence type="ECO:0000313" key="2">
    <source>
        <dbReference type="EMBL" id="PKU27167.1"/>
    </source>
</evidence>
<reference evidence="3" key="2">
    <citation type="submission" date="2017-12" db="EMBL/GenBank/DDBJ databases">
        <title>Genome sequence of the Bar-tailed Godwit (Limosa lapponica baueri).</title>
        <authorList>
            <person name="Lima N.C.B."/>
            <person name="Parody-Merino A.M."/>
            <person name="Battley P.F."/>
            <person name="Fidler A.E."/>
            <person name="Prosdocimi F."/>
        </authorList>
    </citation>
    <scope>NUCLEOTIDE SEQUENCE [LARGE SCALE GENOMIC DNA]</scope>
</reference>
<keyword evidence="3" id="KW-1185">Reference proteome</keyword>
<organism evidence="2 3">
    <name type="scientific">Limosa lapponica baueri</name>
    <dbReference type="NCBI Taxonomy" id="1758121"/>
    <lineage>
        <taxon>Eukaryota</taxon>
        <taxon>Metazoa</taxon>
        <taxon>Chordata</taxon>
        <taxon>Craniata</taxon>
        <taxon>Vertebrata</taxon>
        <taxon>Euteleostomi</taxon>
        <taxon>Archelosauria</taxon>
        <taxon>Archosauria</taxon>
        <taxon>Dinosauria</taxon>
        <taxon>Saurischia</taxon>
        <taxon>Theropoda</taxon>
        <taxon>Coelurosauria</taxon>
        <taxon>Aves</taxon>
        <taxon>Neognathae</taxon>
        <taxon>Neoaves</taxon>
        <taxon>Charadriiformes</taxon>
        <taxon>Scolopacidae</taxon>
        <taxon>Limosa</taxon>
    </lineage>
</organism>
<name>A0A2I0T056_LIMLA</name>
<feature type="compositionally biased region" description="Polar residues" evidence="1">
    <location>
        <begin position="1"/>
        <end position="11"/>
    </location>
</feature>
<feature type="region of interest" description="Disordered" evidence="1">
    <location>
        <begin position="50"/>
        <end position="75"/>
    </location>
</feature>
<sequence>MDSCLGGQQSPGELPGQTPHNPRTIPFPTPKKRNGHGKKAACLTRDLLAQSKHRKRKGSKLEPQMANHRKYSDTSQVCRGGIRKAESGLDGWLVGREESRVAQQAPSVLVNGVKLNQQPR</sequence>
<proteinExistence type="predicted"/>
<dbReference type="EMBL" id="KZ530462">
    <property type="protein sequence ID" value="PKU27167.1"/>
    <property type="molecule type" value="Genomic_DNA"/>
</dbReference>
<protein>
    <submittedName>
        <fullName evidence="2">Uncharacterized protein</fullName>
    </submittedName>
</protein>
<dbReference type="AlphaFoldDB" id="A0A2I0T056"/>
<reference evidence="3" key="1">
    <citation type="submission" date="2017-11" db="EMBL/GenBank/DDBJ databases">
        <authorList>
            <person name="Lima N.C."/>
            <person name="Parody-Merino A.M."/>
            <person name="Battley P.F."/>
            <person name="Fidler A.E."/>
            <person name="Prosdocimi F."/>
        </authorList>
    </citation>
    <scope>NUCLEOTIDE SEQUENCE [LARGE SCALE GENOMIC DNA]</scope>
</reference>
<feature type="region of interest" description="Disordered" evidence="1">
    <location>
        <begin position="1"/>
        <end position="38"/>
    </location>
</feature>